<keyword evidence="2" id="KW-1185">Reference proteome</keyword>
<proteinExistence type="predicted"/>
<evidence type="ECO:0000313" key="1">
    <source>
        <dbReference type="EMBL" id="RAL06828.1"/>
    </source>
</evidence>
<dbReference type="Proteomes" id="UP000248961">
    <property type="component" value="Unassembled WGS sequence"/>
</dbReference>
<dbReference type="InterPro" id="IPR029062">
    <property type="entry name" value="Class_I_gatase-like"/>
</dbReference>
<accession>A0A395HIU6</accession>
<evidence type="ECO:0000313" key="2">
    <source>
        <dbReference type="Proteomes" id="UP000248961"/>
    </source>
</evidence>
<dbReference type="STRING" id="1450537.A0A395HIU6"/>
<reference evidence="1 2" key="1">
    <citation type="submission" date="2018-02" db="EMBL/GenBank/DDBJ databases">
        <title>The genomes of Aspergillus section Nigri reveals drivers in fungal speciation.</title>
        <authorList>
            <consortium name="DOE Joint Genome Institute"/>
            <person name="Vesth T.C."/>
            <person name="Nybo J."/>
            <person name="Theobald S."/>
            <person name="Brandl J."/>
            <person name="Frisvad J.C."/>
            <person name="Nielsen K.F."/>
            <person name="Lyhne E.K."/>
            <person name="Kogle M.E."/>
            <person name="Kuo A."/>
            <person name="Riley R."/>
            <person name="Clum A."/>
            <person name="Nolan M."/>
            <person name="Lipzen A."/>
            <person name="Salamov A."/>
            <person name="Henrissat B."/>
            <person name="Wiebenga A."/>
            <person name="De vries R.P."/>
            <person name="Grigoriev I.V."/>
            <person name="Mortensen U.H."/>
            <person name="Andersen M.R."/>
            <person name="Baker S.E."/>
        </authorList>
    </citation>
    <scope>NUCLEOTIDE SEQUENCE [LARGE SCALE GENOMIC DNA]</scope>
    <source>
        <strain evidence="1 2">CBS 101889</strain>
    </source>
</reference>
<dbReference type="Gene3D" id="3.40.50.880">
    <property type="match status" value="1"/>
</dbReference>
<dbReference type="EMBL" id="KZ824351">
    <property type="protein sequence ID" value="RAL06828.1"/>
    <property type="molecule type" value="Genomic_DNA"/>
</dbReference>
<sequence>EFEVTEVKMTVTGQLLFGKDFLSCFAIHHMHHDALPHYPVNADCLESSAGCLVQGLYSKNRLISLQEPPEYSASIIGELLDPRRGVVLTHETFYDGRIPVDQPHDGEMIAARLLSLISI</sequence>
<feature type="non-terminal residue" evidence="1">
    <location>
        <position position="1"/>
    </location>
</feature>
<organism evidence="1 2">
    <name type="scientific">Aspergillus homomorphus (strain CBS 101889)</name>
    <dbReference type="NCBI Taxonomy" id="1450537"/>
    <lineage>
        <taxon>Eukaryota</taxon>
        <taxon>Fungi</taxon>
        <taxon>Dikarya</taxon>
        <taxon>Ascomycota</taxon>
        <taxon>Pezizomycotina</taxon>
        <taxon>Eurotiomycetes</taxon>
        <taxon>Eurotiomycetidae</taxon>
        <taxon>Eurotiales</taxon>
        <taxon>Aspergillaceae</taxon>
        <taxon>Aspergillus</taxon>
        <taxon>Aspergillus subgen. Circumdati</taxon>
    </lineage>
</organism>
<dbReference type="GeneID" id="37196516"/>
<dbReference type="VEuPathDB" id="FungiDB:BO97DRAFT_357911"/>
<dbReference type="AlphaFoldDB" id="A0A395HIU6"/>
<dbReference type="RefSeq" id="XP_025545982.1">
    <property type="nucleotide sequence ID" value="XM_025692227.1"/>
</dbReference>
<protein>
    <submittedName>
        <fullName evidence="1">Uncharacterized protein</fullName>
    </submittedName>
</protein>
<gene>
    <name evidence="1" type="ORF">BO97DRAFT_357911</name>
</gene>
<name>A0A395HIU6_ASPHC</name>